<evidence type="ECO:0000313" key="4">
    <source>
        <dbReference type="Proteomes" id="UP001597493"/>
    </source>
</evidence>
<dbReference type="Pfam" id="PF01520">
    <property type="entry name" value="Amidase_3"/>
    <property type="match status" value="1"/>
</dbReference>
<evidence type="ECO:0000313" key="3">
    <source>
        <dbReference type="EMBL" id="MFD2662470.1"/>
    </source>
</evidence>
<evidence type="ECO:0000259" key="2">
    <source>
        <dbReference type="SMART" id="SM00646"/>
    </source>
</evidence>
<proteinExistence type="predicted"/>
<sequence length="254" mass="27629">MFRRRGRRLIVWMTYKGAVRIAVGLTVVILVAVLLGRHTPASQSWTYWSMPLAGKTVVIDAGHGGIDGGAVSKSGVIEKDINLAIAFYLRDYLQQSGAAVVLTREGDYDLANPDTSVIRKRKTEDLLKRVSTIQQSGASVVVSIHMNSIPSEKWSGAQTFYYPNHQDNSLLAALIQDEIKRNLGNTTRLPALKKGVYVLEAVKTIPTALVEVGFLSNPGEAGRLADPDYQKQVAAAVYQGLLRYASGEKISVSG</sequence>
<accession>A0ABW5R263</accession>
<dbReference type="EMBL" id="JBHUMY010000029">
    <property type="protein sequence ID" value="MFD2662470.1"/>
    <property type="molecule type" value="Genomic_DNA"/>
</dbReference>
<gene>
    <name evidence="3" type="primary">cwlD</name>
    <name evidence="3" type="ORF">ACFSW5_19625</name>
</gene>
<dbReference type="NCBIfam" id="TIGR02883">
    <property type="entry name" value="spore_cwlD"/>
    <property type="match status" value="1"/>
</dbReference>
<dbReference type="InterPro" id="IPR014234">
    <property type="entry name" value="Spore_CwlD"/>
</dbReference>
<dbReference type="EC" id="3.5.1.28" evidence="3"/>
<dbReference type="GO" id="GO:0008745">
    <property type="term" value="F:N-acetylmuramoyl-L-alanine amidase activity"/>
    <property type="evidence" value="ECO:0007669"/>
    <property type="project" value="UniProtKB-EC"/>
</dbReference>
<dbReference type="SMART" id="SM00646">
    <property type="entry name" value="Ami_3"/>
    <property type="match status" value="1"/>
</dbReference>
<dbReference type="RefSeq" id="WP_379276811.1">
    <property type="nucleotide sequence ID" value="NZ_JBHUGT010000017.1"/>
</dbReference>
<dbReference type="SUPFAM" id="SSF53187">
    <property type="entry name" value="Zn-dependent exopeptidases"/>
    <property type="match status" value="1"/>
</dbReference>
<comment type="caution">
    <text evidence="3">The sequence shown here is derived from an EMBL/GenBank/DDBJ whole genome shotgun (WGS) entry which is preliminary data.</text>
</comment>
<dbReference type="Gene3D" id="3.40.630.40">
    <property type="entry name" value="Zn-dependent exopeptidases"/>
    <property type="match status" value="1"/>
</dbReference>
<dbReference type="Proteomes" id="UP001597493">
    <property type="component" value="Unassembled WGS sequence"/>
</dbReference>
<reference evidence="4" key="1">
    <citation type="journal article" date="2019" name="Int. J. Syst. Evol. Microbiol.">
        <title>The Global Catalogue of Microorganisms (GCM) 10K type strain sequencing project: providing services to taxonomists for standard genome sequencing and annotation.</title>
        <authorList>
            <consortium name="The Broad Institute Genomics Platform"/>
            <consortium name="The Broad Institute Genome Sequencing Center for Infectious Disease"/>
            <person name="Wu L."/>
            <person name="Ma J."/>
        </authorList>
    </citation>
    <scope>NUCLEOTIDE SEQUENCE [LARGE SCALE GENOMIC DNA]</scope>
    <source>
        <strain evidence="4">TISTR 1827</strain>
    </source>
</reference>
<dbReference type="InterPro" id="IPR002508">
    <property type="entry name" value="MurNAc-LAA_cat"/>
</dbReference>
<feature type="domain" description="MurNAc-LAA" evidence="2">
    <location>
        <begin position="130"/>
        <end position="242"/>
    </location>
</feature>
<name>A0ABW5R263_9BACL</name>
<keyword evidence="1 3" id="KW-0378">Hydrolase</keyword>
<protein>
    <submittedName>
        <fullName evidence="3">N-acetylmuramoyl-L-alanine amidase CwlD</fullName>
        <ecNumber evidence="3">3.5.1.28</ecNumber>
    </submittedName>
</protein>
<dbReference type="PANTHER" id="PTHR30404:SF0">
    <property type="entry name" value="N-ACETYLMURAMOYL-L-ALANINE AMIDASE AMIC"/>
    <property type="match status" value="1"/>
</dbReference>
<organism evidence="3 4">
    <name type="scientific">Paenibacillus thailandensis</name>
    <dbReference type="NCBI Taxonomy" id="393250"/>
    <lineage>
        <taxon>Bacteria</taxon>
        <taxon>Bacillati</taxon>
        <taxon>Bacillota</taxon>
        <taxon>Bacilli</taxon>
        <taxon>Bacillales</taxon>
        <taxon>Paenibacillaceae</taxon>
        <taxon>Paenibacillus</taxon>
    </lineage>
</organism>
<dbReference type="InterPro" id="IPR050695">
    <property type="entry name" value="N-acetylmuramoyl_amidase_3"/>
</dbReference>
<keyword evidence="4" id="KW-1185">Reference proteome</keyword>
<dbReference type="CDD" id="cd02696">
    <property type="entry name" value="MurNAc-LAA"/>
    <property type="match status" value="1"/>
</dbReference>
<dbReference type="PANTHER" id="PTHR30404">
    <property type="entry name" value="N-ACETYLMURAMOYL-L-ALANINE AMIDASE"/>
    <property type="match status" value="1"/>
</dbReference>
<evidence type="ECO:0000256" key="1">
    <source>
        <dbReference type="ARBA" id="ARBA00022801"/>
    </source>
</evidence>